<sequence length="81" mass="8919">MCLGVPGKIIRIYDDNSIKMSEVDFNGVTMKVCLETTPQAKIGDYVIVHAGFAINLLEESEALETLSMLDEIAKLGEQEQT</sequence>
<dbReference type="Pfam" id="PF01455">
    <property type="entry name" value="HupF_HypC"/>
    <property type="match status" value="1"/>
</dbReference>
<dbReference type="EMBL" id="LGFU01000001">
    <property type="protein sequence ID" value="KUK47061.1"/>
    <property type="molecule type" value="Genomic_DNA"/>
</dbReference>
<name>A0A101FZ27_9CHLR</name>
<dbReference type="GO" id="GO:1902670">
    <property type="term" value="F:carbon dioxide binding"/>
    <property type="evidence" value="ECO:0007669"/>
    <property type="project" value="TreeGrafter"/>
</dbReference>
<reference evidence="2 3" key="1">
    <citation type="journal article" date="2015" name="MBio">
        <title>Genome-Resolved Metagenomic Analysis Reveals Roles for Candidate Phyla and Other Microbial Community Members in Biogeochemical Transformations in Oil Reservoirs.</title>
        <authorList>
            <person name="Hu P."/>
            <person name="Tom L."/>
            <person name="Singh A."/>
            <person name="Thomas B.C."/>
            <person name="Baker B.J."/>
            <person name="Piceno Y.M."/>
            <person name="Andersen G.L."/>
            <person name="Banfield J.F."/>
        </authorList>
    </citation>
    <scope>NUCLEOTIDE SEQUENCE [LARGE SCALE GENOMIC DNA]</scope>
    <source>
        <strain evidence="2">46_16</strain>
    </source>
</reference>
<gene>
    <name evidence="2" type="ORF">XD73_0007</name>
</gene>
<dbReference type="PROSITE" id="PS01097">
    <property type="entry name" value="HUPF_HYPC"/>
    <property type="match status" value="1"/>
</dbReference>
<dbReference type="InterPro" id="IPR019812">
    <property type="entry name" value="Hydgase_assmbl_chp_CS"/>
</dbReference>
<dbReference type="GO" id="GO:0005506">
    <property type="term" value="F:iron ion binding"/>
    <property type="evidence" value="ECO:0007669"/>
    <property type="project" value="TreeGrafter"/>
</dbReference>
<dbReference type="PANTHER" id="PTHR35177:SF2">
    <property type="entry name" value="HYDROGENASE MATURATION FACTOR HYBG"/>
    <property type="match status" value="1"/>
</dbReference>
<protein>
    <submittedName>
        <fullName evidence="2">Hydrogenase formation protein HypC</fullName>
    </submittedName>
</protein>
<dbReference type="Proteomes" id="UP000064249">
    <property type="component" value="Unassembled WGS sequence"/>
</dbReference>
<dbReference type="AlphaFoldDB" id="A0A101FZ27"/>
<dbReference type="Gene3D" id="2.30.30.140">
    <property type="match status" value="1"/>
</dbReference>
<proteinExistence type="inferred from homology"/>
<dbReference type="PRINTS" id="PR00445">
    <property type="entry name" value="HUPFHYPC"/>
</dbReference>
<dbReference type="PATRIC" id="fig|167964.4.peg.297"/>
<dbReference type="NCBIfam" id="TIGR00074">
    <property type="entry name" value="hypC_hupF"/>
    <property type="match status" value="1"/>
</dbReference>
<evidence type="ECO:0000313" key="3">
    <source>
        <dbReference type="Proteomes" id="UP000064249"/>
    </source>
</evidence>
<dbReference type="InterPro" id="IPR001109">
    <property type="entry name" value="Hydrogenase_HupF/HypC"/>
</dbReference>
<dbReference type="PANTHER" id="PTHR35177">
    <property type="entry name" value="HYDROGENASE MATURATION FACTOR HYBG"/>
    <property type="match status" value="1"/>
</dbReference>
<evidence type="ECO:0000256" key="1">
    <source>
        <dbReference type="ARBA" id="ARBA00006018"/>
    </source>
</evidence>
<dbReference type="GO" id="GO:0051604">
    <property type="term" value="P:protein maturation"/>
    <property type="evidence" value="ECO:0007669"/>
    <property type="project" value="TreeGrafter"/>
</dbReference>
<dbReference type="SUPFAM" id="SSF159127">
    <property type="entry name" value="HupF/HypC-like"/>
    <property type="match status" value="1"/>
</dbReference>
<evidence type="ECO:0000313" key="2">
    <source>
        <dbReference type="EMBL" id="KUK47061.1"/>
    </source>
</evidence>
<organism evidence="2 3">
    <name type="scientific">Anaerolinea thermophila</name>
    <dbReference type="NCBI Taxonomy" id="167964"/>
    <lineage>
        <taxon>Bacteria</taxon>
        <taxon>Bacillati</taxon>
        <taxon>Chloroflexota</taxon>
        <taxon>Anaerolineae</taxon>
        <taxon>Anaerolineales</taxon>
        <taxon>Anaerolineaceae</taxon>
        <taxon>Anaerolinea</taxon>
    </lineage>
</organism>
<comment type="caution">
    <text evidence="2">The sequence shown here is derived from an EMBL/GenBank/DDBJ whole genome shotgun (WGS) entry which is preliminary data.</text>
</comment>
<comment type="similarity">
    <text evidence="1">Belongs to the HupF/HypC family.</text>
</comment>
<accession>A0A101FZ27</accession>
<dbReference type="FunFam" id="2.30.30.140:FF:000022">
    <property type="entry name" value="Hydrogenase assembly chaperone HybG"/>
    <property type="match status" value="1"/>
</dbReference>